<reference evidence="2 3" key="1">
    <citation type="journal article" date="2013" name="Environ. Microbiol.">
        <title>Chloride and organic osmolytes: a hybrid strategy to cope with elevated salinities by the moderately halophilic, chloride-dependent bacterium Halobacillus halophilus.</title>
        <authorList>
            <person name="Saum S.H."/>
            <person name="Pfeiffer F."/>
            <person name="Palm P."/>
            <person name="Rampp M."/>
            <person name="Schuster S.C."/>
            <person name="Muller V."/>
            <person name="Oesterhelt D."/>
        </authorList>
    </citation>
    <scope>NUCLEOTIDE SEQUENCE [LARGE SCALE GENOMIC DNA]</scope>
    <source>
        <strain evidence="3">ATCC 35676 / DSM 2266 / JCM 20832 / KCTC 3685 / LMG 17431 / NBRC 102448 / NCIMB 2269</strain>
    </source>
</reference>
<dbReference type="Proteomes" id="UP000007397">
    <property type="component" value="Chromosome"/>
</dbReference>
<evidence type="ECO:0000313" key="3">
    <source>
        <dbReference type="Proteomes" id="UP000007397"/>
    </source>
</evidence>
<dbReference type="PATRIC" id="fig|866895.3.peg.694"/>
<evidence type="ECO:0000256" key="1">
    <source>
        <dbReference type="SAM" id="Phobius"/>
    </source>
</evidence>
<evidence type="ECO:0000313" key="2">
    <source>
        <dbReference type="EMBL" id="CCG44066.1"/>
    </source>
</evidence>
<evidence type="ECO:0008006" key="4">
    <source>
        <dbReference type="Google" id="ProtNLM"/>
    </source>
</evidence>
<dbReference type="EMBL" id="HE717023">
    <property type="protein sequence ID" value="CCG44066.1"/>
    <property type="molecule type" value="Genomic_DNA"/>
</dbReference>
<dbReference type="AlphaFoldDB" id="I0JIU8"/>
<dbReference type="eggNOG" id="COG4907">
    <property type="taxonomic scope" value="Bacteria"/>
</dbReference>
<organism evidence="2 3">
    <name type="scientific">Halobacillus halophilus (strain ATCC 35676 / DSM 2266 / JCM 20832 / KCTC 3685 / LMG 17431 / NBRC 102448 / NCIMB 2269)</name>
    <name type="common">Sporosarcina halophila</name>
    <dbReference type="NCBI Taxonomy" id="866895"/>
    <lineage>
        <taxon>Bacteria</taxon>
        <taxon>Bacillati</taxon>
        <taxon>Bacillota</taxon>
        <taxon>Bacilli</taxon>
        <taxon>Bacillales</taxon>
        <taxon>Bacillaceae</taxon>
        <taxon>Halobacillus</taxon>
    </lineage>
</organism>
<dbReference type="RefSeq" id="WP_014641971.1">
    <property type="nucleotide sequence ID" value="NC_017668.1"/>
</dbReference>
<proteinExistence type="predicted"/>
<gene>
    <name evidence="2" type="ordered locus">HBHAL_1699</name>
</gene>
<dbReference type="KEGG" id="hhd:HBHAL_1699"/>
<name>I0JIU8_HALH3</name>
<protein>
    <recommendedName>
        <fullName evidence="4">DUF2207 domain-containing protein</fullName>
    </recommendedName>
</protein>
<sequence>MEKDRQTRGLTALIGTLAILFGIYQLFPWMILYIIAGALLLVTAFAYRPHTIKGKKIQMQWKKLLQTESDRGSLTDDEQLRIFLYELGTGHRKVENEPEARNRSLSSMETHTPAAPNDMMLFIILAASLQSSFSEADQTISAAAAASANAGGGGAGVGGSGGGSGAF</sequence>
<keyword evidence="1" id="KW-1133">Transmembrane helix</keyword>
<feature type="transmembrane region" description="Helical" evidence="1">
    <location>
        <begin position="7"/>
        <end position="24"/>
    </location>
</feature>
<accession>I0JIU8</accession>
<keyword evidence="1" id="KW-0472">Membrane</keyword>
<keyword evidence="3" id="KW-1185">Reference proteome</keyword>
<dbReference type="HOGENOM" id="CLU_1592270_0_0_9"/>
<dbReference type="STRING" id="866895.HBHAL_1699"/>
<keyword evidence="1" id="KW-0812">Transmembrane</keyword>
<feature type="transmembrane region" description="Helical" evidence="1">
    <location>
        <begin position="30"/>
        <end position="47"/>
    </location>
</feature>